<keyword evidence="8" id="KW-1185">Reference proteome</keyword>
<sequence>MLFQASFLVLLSSLASVTLGHSFLEKVWANGMEYKAWDPNAGAEGTPYPGNTPSWFTTNKGGNPLKPNTFNTRDIVCALNSSPGNISAPINAGSTLTVKWWMGGQPFPPTHWGPVVNYIAACNGACSKANPLDLKFLKLDQKGWERTNTSYPAEGYWATNELVDNNGTWPIKIPEGLKAGEYVVRHELIALHVAFEAQGKGPYYTDGAESYPQCVSVKVGGTGTRVITGGVAAAALYKGDEPGMTINIHDSASGGAYPNYEFPGPAVWPLAG</sequence>
<dbReference type="Proteomes" id="UP000799770">
    <property type="component" value="Unassembled WGS sequence"/>
</dbReference>
<feature type="chain" id="PRO_5025364142" evidence="5">
    <location>
        <begin position="21"/>
        <end position="272"/>
    </location>
</feature>
<dbReference type="Pfam" id="PF03443">
    <property type="entry name" value="AA9"/>
    <property type="match status" value="1"/>
</dbReference>
<name>A0A6A5YNP3_9PLEO</name>
<dbReference type="InterPro" id="IPR049892">
    <property type="entry name" value="AA9"/>
</dbReference>
<evidence type="ECO:0000256" key="4">
    <source>
        <dbReference type="ARBA" id="ARBA00023157"/>
    </source>
</evidence>
<keyword evidence="7" id="KW-0378">Hydrolase</keyword>
<dbReference type="InterPro" id="IPR005103">
    <property type="entry name" value="AA9_LPMO"/>
</dbReference>
<evidence type="ECO:0000256" key="3">
    <source>
        <dbReference type="ARBA" id="ARBA00022525"/>
    </source>
</evidence>
<comment type="cofactor">
    <cofactor evidence="1">
        <name>Cu(2+)</name>
        <dbReference type="ChEBI" id="CHEBI:29036"/>
    </cofactor>
</comment>
<reference evidence="7" key="1">
    <citation type="journal article" date="2020" name="Stud. Mycol.">
        <title>101 Dothideomycetes genomes: a test case for predicting lifestyles and emergence of pathogens.</title>
        <authorList>
            <person name="Haridas S."/>
            <person name="Albert R."/>
            <person name="Binder M."/>
            <person name="Bloem J."/>
            <person name="Labutti K."/>
            <person name="Salamov A."/>
            <person name="Andreopoulos B."/>
            <person name="Baker S."/>
            <person name="Barry K."/>
            <person name="Bills G."/>
            <person name="Bluhm B."/>
            <person name="Cannon C."/>
            <person name="Castanera R."/>
            <person name="Culley D."/>
            <person name="Daum C."/>
            <person name="Ezra D."/>
            <person name="Gonzalez J."/>
            <person name="Henrissat B."/>
            <person name="Kuo A."/>
            <person name="Liang C."/>
            <person name="Lipzen A."/>
            <person name="Lutzoni F."/>
            <person name="Magnuson J."/>
            <person name="Mondo S."/>
            <person name="Nolan M."/>
            <person name="Ohm R."/>
            <person name="Pangilinan J."/>
            <person name="Park H.-J."/>
            <person name="Ramirez L."/>
            <person name="Alfaro M."/>
            <person name="Sun H."/>
            <person name="Tritt A."/>
            <person name="Yoshinaga Y."/>
            <person name="Zwiers L.-H."/>
            <person name="Turgeon B."/>
            <person name="Goodwin S."/>
            <person name="Spatafora J."/>
            <person name="Crous P."/>
            <person name="Grigoriev I."/>
        </authorList>
    </citation>
    <scope>NUCLEOTIDE SEQUENCE</scope>
    <source>
        <strain evidence="7">CBS 627.86</strain>
    </source>
</reference>
<dbReference type="GO" id="GO:0005576">
    <property type="term" value="C:extracellular region"/>
    <property type="evidence" value="ECO:0007669"/>
    <property type="project" value="UniProtKB-SubCell"/>
</dbReference>
<organism evidence="7 8">
    <name type="scientific">Lophiotrema nucula</name>
    <dbReference type="NCBI Taxonomy" id="690887"/>
    <lineage>
        <taxon>Eukaryota</taxon>
        <taxon>Fungi</taxon>
        <taxon>Dikarya</taxon>
        <taxon>Ascomycota</taxon>
        <taxon>Pezizomycotina</taxon>
        <taxon>Dothideomycetes</taxon>
        <taxon>Pleosporomycetidae</taxon>
        <taxon>Pleosporales</taxon>
        <taxon>Lophiotremataceae</taxon>
        <taxon>Lophiotrema</taxon>
    </lineage>
</organism>
<evidence type="ECO:0000256" key="5">
    <source>
        <dbReference type="SAM" id="SignalP"/>
    </source>
</evidence>
<dbReference type="GO" id="GO:0016787">
    <property type="term" value="F:hydrolase activity"/>
    <property type="evidence" value="ECO:0007669"/>
    <property type="project" value="UniProtKB-KW"/>
</dbReference>
<evidence type="ECO:0000313" key="7">
    <source>
        <dbReference type="EMBL" id="KAF2108889.1"/>
    </source>
</evidence>
<proteinExistence type="predicted"/>
<keyword evidence="5" id="KW-0732">Signal</keyword>
<gene>
    <name evidence="7" type="ORF">BDV96DRAFT_586848</name>
</gene>
<dbReference type="PANTHER" id="PTHR33353:SF34">
    <property type="entry name" value="ENDO-BETA-1,4-GLUCANASE D"/>
    <property type="match status" value="1"/>
</dbReference>
<protein>
    <submittedName>
        <fullName evidence="7">Glycoside hydrolase</fullName>
    </submittedName>
</protein>
<comment type="subcellular location">
    <subcellularLocation>
        <location evidence="2">Secreted</location>
    </subcellularLocation>
</comment>
<feature type="signal peptide" evidence="5">
    <location>
        <begin position="1"/>
        <end position="20"/>
    </location>
</feature>
<accession>A0A6A5YNP3</accession>
<evidence type="ECO:0000259" key="6">
    <source>
        <dbReference type="Pfam" id="PF03443"/>
    </source>
</evidence>
<keyword evidence="4" id="KW-1015">Disulfide bond</keyword>
<evidence type="ECO:0000256" key="1">
    <source>
        <dbReference type="ARBA" id="ARBA00001973"/>
    </source>
</evidence>
<dbReference type="CDD" id="cd21175">
    <property type="entry name" value="LPMO_AA9"/>
    <property type="match status" value="1"/>
</dbReference>
<evidence type="ECO:0000313" key="8">
    <source>
        <dbReference type="Proteomes" id="UP000799770"/>
    </source>
</evidence>
<feature type="domain" description="Auxiliary Activity family 9 catalytic" evidence="6">
    <location>
        <begin position="21"/>
        <end position="253"/>
    </location>
</feature>
<dbReference type="AlphaFoldDB" id="A0A6A5YNP3"/>
<evidence type="ECO:0000256" key="2">
    <source>
        <dbReference type="ARBA" id="ARBA00004613"/>
    </source>
</evidence>
<dbReference type="Gene3D" id="2.70.50.70">
    <property type="match status" value="1"/>
</dbReference>
<dbReference type="OrthoDB" id="4849160at2759"/>
<keyword evidence="3" id="KW-0964">Secreted</keyword>
<dbReference type="EMBL" id="ML977345">
    <property type="protein sequence ID" value="KAF2108889.1"/>
    <property type="molecule type" value="Genomic_DNA"/>
</dbReference>
<dbReference type="PANTHER" id="PTHR33353">
    <property type="entry name" value="PUTATIVE (AFU_ORTHOLOGUE AFUA_1G12560)-RELATED"/>
    <property type="match status" value="1"/>
</dbReference>